<dbReference type="PANTHER" id="PTHR43155:SF2">
    <property type="entry name" value="CYCLIC DI-GMP PHOSPHODIESTERASE PA4108"/>
    <property type="match status" value="1"/>
</dbReference>
<dbReference type="CDD" id="cd00077">
    <property type="entry name" value="HDc"/>
    <property type="match status" value="1"/>
</dbReference>
<dbReference type="InterPro" id="IPR006675">
    <property type="entry name" value="HDIG_dom"/>
</dbReference>
<evidence type="ECO:0000259" key="2">
    <source>
        <dbReference type="PROSITE" id="PS51832"/>
    </source>
</evidence>
<name>A0ABX1NUJ2_9RHOO</name>
<dbReference type="Pfam" id="PF11871">
    <property type="entry name" value="DUF3391"/>
    <property type="match status" value="1"/>
</dbReference>
<protein>
    <submittedName>
        <fullName evidence="3">DUF3391 domain-containing protein</fullName>
    </submittedName>
</protein>
<proteinExistence type="predicted"/>
<evidence type="ECO:0000313" key="3">
    <source>
        <dbReference type="EMBL" id="NMG15684.1"/>
    </source>
</evidence>
<evidence type="ECO:0000313" key="4">
    <source>
        <dbReference type="Proteomes" id="UP000633943"/>
    </source>
</evidence>
<reference evidence="3 4" key="1">
    <citation type="submission" date="2019-12" db="EMBL/GenBank/DDBJ databases">
        <title>Comparative genomics gives insights into the taxonomy of the Azoarcus-Aromatoleum group and reveals separate origins of nif in the plant-associated Azoarcus and non-plant-associated Aromatoleum sub-groups.</title>
        <authorList>
            <person name="Lafos M."/>
            <person name="Maluk M."/>
            <person name="Batista M."/>
            <person name="Junghare M."/>
            <person name="Carmona M."/>
            <person name="Faoro H."/>
            <person name="Cruz L.M."/>
            <person name="Battistoni F."/>
            <person name="De Souza E."/>
            <person name="Pedrosa F."/>
            <person name="Chen W.-M."/>
            <person name="Poole P.S."/>
            <person name="Dixon R.A."/>
            <person name="James E.K."/>
        </authorList>
    </citation>
    <scope>NUCLEOTIDE SEQUENCE [LARGE SCALE GENOMIC DNA]</scope>
    <source>
        <strain evidence="3 4">PbN1</strain>
    </source>
</reference>
<dbReference type="SUPFAM" id="SSF109604">
    <property type="entry name" value="HD-domain/PDEase-like"/>
    <property type="match status" value="1"/>
</dbReference>
<gene>
    <name evidence="3" type="ORF">GPA24_09030</name>
</gene>
<organism evidence="3 4">
    <name type="scientific">Aromatoleum bremense</name>
    <dbReference type="NCBI Taxonomy" id="76115"/>
    <lineage>
        <taxon>Bacteria</taxon>
        <taxon>Pseudomonadati</taxon>
        <taxon>Pseudomonadota</taxon>
        <taxon>Betaproteobacteria</taxon>
        <taxon>Rhodocyclales</taxon>
        <taxon>Rhodocyclaceae</taxon>
        <taxon>Aromatoleum</taxon>
    </lineage>
</organism>
<dbReference type="SMART" id="SM00471">
    <property type="entry name" value="HDc"/>
    <property type="match status" value="1"/>
</dbReference>
<dbReference type="PANTHER" id="PTHR43155">
    <property type="entry name" value="CYCLIC DI-GMP PHOSPHODIESTERASE PA4108-RELATED"/>
    <property type="match status" value="1"/>
</dbReference>
<evidence type="ECO:0000256" key="1">
    <source>
        <dbReference type="SAM" id="MobiDB-lite"/>
    </source>
</evidence>
<dbReference type="NCBIfam" id="TIGR00277">
    <property type="entry name" value="HDIG"/>
    <property type="match status" value="1"/>
</dbReference>
<dbReference type="InterPro" id="IPR003607">
    <property type="entry name" value="HD/PDEase_dom"/>
</dbReference>
<feature type="region of interest" description="Disordered" evidence="1">
    <location>
        <begin position="96"/>
        <end position="130"/>
    </location>
</feature>
<accession>A0ABX1NUJ2</accession>
<comment type="caution">
    <text evidence="3">The sequence shown here is derived from an EMBL/GenBank/DDBJ whole genome shotgun (WGS) entry which is preliminary data.</text>
</comment>
<dbReference type="EMBL" id="WTVP01000020">
    <property type="protein sequence ID" value="NMG15684.1"/>
    <property type="molecule type" value="Genomic_DNA"/>
</dbReference>
<dbReference type="Pfam" id="PF13487">
    <property type="entry name" value="HD_5"/>
    <property type="match status" value="1"/>
</dbReference>
<dbReference type="Proteomes" id="UP000633943">
    <property type="component" value="Unassembled WGS sequence"/>
</dbReference>
<dbReference type="InterPro" id="IPR037522">
    <property type="entry name" value="HD_GYP_dom"/>
</dbReference>
<keyword evidence="4" id="KW-1185">Reference proteome</keyword>
<dbReference type="Gene3D" id="1.10.3210.10">
    <property type="entry name" value="Hypothetical protein af1432"/>
    <property type="match status" value="1"/>
</dbReference>
<sequence>MRITYWLTCTKRAGRLTSCPSQISRAKPAVSGLKGRNRLEKRIPVSELRLGMYIHKLGGSWLDHPFMRSSFLLSDPQDLATIRECGIEDVWVDSAPAGPTARSAEPDSEKLPEASSAPSGLAGRKNGGAGSMADKVVRAKRICLAAKEQIRDLFQEARLGKAIDPNSTLPLVREIAASVERQPLALLSVARLKTHDDYTYLHSVAVCALMLALARQLGLDERQTRLAGFGGLMHDLGKAAMPLEVLNKPGKLTDAEFELIKRHPAAGAELLRAGGAEAQIQAIALHHHEKINGTGYPGRLTGDEIPLLARMGAICDVYDAVTSERAYKKAWDPAGTIHKMAQWEGHFDKRIFTAFVKTIGIYPVGSLVRLRSQRLAVVIEPGAESLLAPKVRAFFSLRSKEPIRMQTIDLAARGCKDSIAGPEDPEKWGFRNLDDLWMQ</sequence>
<dbReference type="PROSITE" id="PS51832">
    <property type="entry name" value="HD_GYP"/>
    <property type="match status" value="1"/>
</dbReference>
<feature type="domain" description="HD-GYP" evidence="2">
    <location>
        <begin position="177"/>
        <end position="371"/>
    </location>
</feature>
<dbReference type="InterPro" id="IPR021812">
    <property type="entry name" value="DUF3391"/>
</dbReference>